<evidence type="ECO:0000256" key="1">
    <source>
        <dbReference type="SAM" id="MobiDB-lite"/>
    </source>
</evidence>
<feature type="region of interest" description="Disordered" evidence="1">
    <location>
        <begin position="1"/>
        <end position="28"/>
    </location>
</feature>
<evidence type="ECO:0000313" key="2">
    <source>
        <dbReference type="EMBL" id="KAH1063714.1"/>
    </source>
</evidence>
<proteinExistence type="predicted"/>
<dbReference type="OrthoDB" id="2418081at2759"/>
<keyword evidence="3" id="KW-1185">Reference proteome</keyword>
<dbReference type="AlphaFoldDB" id="A0A9D3ZS93"/>
<comment type="caution">
    <text evidence="2">The sequence shown here is derived from an EMBL/GenBank/DDBJ whole genome shotgun (WGS) entry which is preliminary data.</text>
</comment>
<evidence type="ECO:0000313" key="3">
    <source>
        <dbReference type="Proteomes" id="UP000828251"/>
    </source>
</evidence>
<dbReference type="EMBL" id="JAIQCV010000009">
    <property type="protein sequence ID" value="KAH1063714.1"/>
    <property type="molecule type" value="Genomic_DNA"/>
</dbReference>
<name>A0A9D3ZS93_9ROSI</name>
<gene>
    <name evidence="2" type="ORF">J1N35_028701</name>
</gene>
<protein>
    <submittedName>
        <fullName evidence="2">Uncharacterized protein</fullName>
    </submittedName>
</protein>
<dbReference type="Proteomes" id="UP000828251">
    <property type="component" value="Unassembled WGS sequence"/>
</dbReference>
<accession>A0A9D3ZS93</accession>
<organism evidence="2 3">
    <name type="scientific">Gossypium stocksii</name>
    <dbReference type="NCBI Taxonomy" id="47602"/>
    <lineage>
        <taxon>Eukaryota</taxon>
        <taxon>Viridiplantae</taxon>
        <taxon>Streptophyta</taxon>
        <taxon>Embryophyta</taxon>
        <taxon>Tracheophyta</taxon>
        <taxon>Spermatophyta</taxon>
        <taxon>Magnoliopsida</taxon>
        <taxon>eudicotyledons</taxon>
        <taxon>Gunneridae</taxon>
        <taxon>Pentapetalae</taxon>
        <taxon>rosids</taxon>
        <taxon>malvids</taxon>
        <taxon>Malvales</taxon>
        <taxon>Malvaceae</taxon>
        <taxon>Malvoideae</taxon>
        <taxon>Gossypium</taxon>
    </lineage>
</organism>
<sequence length="90" mass="10097">MATKTLDEKKSEEEEVKDKENEEGSKEEVTAKLLEFLESPHATTDVLFADKEQVDQASISEAKQGIGHYTIPKEMNEVCNWLTARLGLEG</sequence>
<reference evidence="2 3" key="1">
    <citation type="journal article" date="2021" name="Plant Biotechnol. J.">
        <title>Multi-omics assisted identification of the key and species-specific regulatory components of drought-tolerant mechanisms in Gossypium stocksii.</title>
        <authorList>
            <person name="Yu D."/>
            <person name="Ke L."/>
            <person name="Zhang D."/>
            <person name="Wu Y."/>
            <person name="Sun Y."/>
            <person name="Mei J."/>
            <person name="Sun J."/>
            <person name="Sun Y."/>
        </authorList>
    </citation>
    <scope>NUCLEOTIDE SEQUENCE [LARGE SCALE GENOMIC DNA]</scope>
    <source>
        <strain evidence="3">cv. E1</strain>
        <tissue evidence="2">Leaf</tissue>
    </source>
</reference>